<protein>
    <submittedName>
        <fullName evidence="1">Uncharacterized protein</fullName>
    </submittedName>
</protein>
<dbReference type="EMBL" id="CP158165">
    <property type="protein sequence ID" value="XBV26518.1"/>
    <property type="molecule type" value="Genomic_DNA"/>
</dbReference>
<evidence type="ECO:0000313" key="1">
    <source>
        <dbReference type="EMBL" id="XBV26518.1"/>
    </source>
</evidence>
<gene>
    <name evidence="1" type="ORF">ABN611_08820</name>
</gene>
<organism evidence="1">
    <name type="scientific">Kribbella sp. HUAS MG21</name>
    <dbReference type="NCBI Taxonomy" id="3160966"/>
    <lineage>
        <taxon>Bacteria</taxon>
        <taxon>Bacillati</taxon>
        <taxon>Actinomycetota</taxon>
        <taxon>Actinomycetes</taxon>
        <taxon>Propionibacteriales</taxon>
        <taxon>Kribbellaceae</taxon>
        <taxon>Kribbella</taxon>
    </lineage>
</organism>
<dbReference type="AlphaFoldDB" id="A0AAU7TI60"/>
<reference evidence="1" key="1">
    <citation type="submission" date="2024-06" db="EMBL/GenBank/DDBJ databases">
        <title>Kribbella sp. strain HUAS MG21 genome sequences.</title>
        <authorList>
            <person name="Mo P."/>
        </authorList>
    </citation>
    <scope>NUCLEOTIDE SEQUENCE</scope>
    <source>
        <strain evidence="1">HUAS MG21</strain>
    </source>
</reference>
<sequence>MTGLHIDRPCRVRRAAPGRWEWTCLCSPVVWPCTGRATSWADALTAADEHLTTAHPVAAAPVVEPGTLAPVIDLATYRATTLPSARVLEFARPGGDAA</sequence>
<proteinExistence type="predicted"/>
<name>A0AAU7TI60_9ACTN</name>
<accession>A0AAU7TI60</accession>
<dbReference type="RefSeq" id="WP_350279316.1">
    <property type="nucleotide sequence ID" value="NZ_CP158165.1"/>
</dbReference>